<proteinExistence type="inferred from homology"/>
<dbReference type="SUPFAM" id="SSF49870">
    <property type="entry name" value="Osmotin, thaumatin-like protein"/>
    <property type="match status" value="1"/>
</dbReference>
<reference evidence="2" key="1">
    <citation type="submission" date="2019-03" db="EMBL/GenBank/DDBJ databases">
        <authorList>
            <person name="Mank J."/>
            <person name="Almeida P."/>
        </authorList>
    </citation>
    <scope>NUCLEOTIDE SEQUENCE</scope>
    <source>
        <strain evidence="2">78183</strain>
    </source>
</reference>
<organism evidence="2">
    <name type="scientific">Salix viminalis</name>
    <name type="common">Common osier</name>
    <name type="synonym">Basket willow</name>
    <dbReference type="NCBI Taxonomy" id="40686"/>
    <lineage>
        <taxon>Eukaryota</taxon>
        <taxon>Viridiplantae</taxon>
        <taxon>Streptophyta</taxon>
        <taxon>Embryophyta</taxon>
        <taxon>Tracheophyta</taxon>
        <taxon>Spermatophyta</taxon>
        <taxon>Magnoliopsida</taxon>
        <taxon>eudicotyledons</taxon>
        <taxon>Gunneridae</taxon>
        <taxon>Pentapetalae</taxon>
        <taxon>rosids</taxon>
        <taxon>fabids</taxon>
        <taxon>Malpighiales</taxon>
        <taxon>Salicaceae</taxon>
        <taxon>Saliceae</taxon>
        <taxon>Salix</taxon>
    </lineage>
</organism>
<gene>
    <name evidence="2" type="ORF">SVIM_LOCUS94502</name>
</gene>
<dbReference type="PROSITE" id="PS00316">
    <property type="entry name" value="THAUMATIN_1"/>
    <property type="match status" value="1"/>
</dbReference>
<dbReference type="PANTHER" id="PTHR31048">
    <property type="entry name" value="OS03G0233200 PROTEIN"/>
    <property type="match status" value="1"/>
</dbReference>
<dbReference type="AlphaFoldDB" id="A0A6N2KIS0"/>
<dbReference type="InterPro" id="IPR001938">
    <property type="entry name" value="Thaumatin"/>
</dbReference>
<dbReference type="Pfam" id="PF00314">
    <property type="entry name" value="Thaumatin"/>
    <property type="match status" value="1"/>
</dbReference>
<dbReference type="Gene3D" id="2.60.110.10">
    <property type="entry name" value="Thaumatin"/>
    <property type="match status" value="1"/>
</dbReference>
<evidence type="ECO:0000313" key="2">
    <source>
        <dbReference type="EMBL" id="VFU28445.1"/>
    </source>
</evidence>
<name>A0A6N2KIS0_SALVM</name>
<comment type="similarity">
    <text evidence="1">Belongs to the thaumatin family.</text>
</comment>
<dbReference type="PROSITE" id="PS51367">
    <property type="entry name" value="THAUMATIN_2"/>
    <property type="match status" value="1"/>
</dbReference>
<dbReference type="PRINTS" id="PR00347">
    <property type="entry name" value="THAUMATIN"/>
</dbReference>
<dbReference type="InterPro" id="IPR037176">
    <property type="entry name" value="Osmotin/thaumatin-like_sf"/>
</dbReference>
<evidence type="ECO:0000256" key="1">
    <source>
        <dbReference type="ARBA" id="ARBA00010607"/>
    </source>
</evidence>
<accession>A0A6N2KIS0</accession>
<dbReference type="EMBL" id="CAADRP010000446">
    <property type="protein sequence ID" value="VFU28445.1"/>
    <property type="molecule type" value="Genomic_DNA"/>
</dbReference>
<dbReference type="InterPro" id="IPR017949">
    <property type="entry name" value="Thaumatin_CS"/>
</dbReference>
<dbReference type="SUPFAM" id="SSF103511">
    <property type="entry name" value="Chlorophyll a-b binding protein"/>
    <property type="match status" value="1"/>
</dbReference>
<dbReference type="SMART" id="SM00205">
    <property type="entry name" value="THN"/>
    <property type="match status" value="1"/>
</dbReference>
<sequence length="250" mass="26943">MAASSSSLISSSFLLPTKPVTLHPRNGKASLFNHRPQITKTSKQPVFRVQAAKIPPGVELPKVEPKFQAPFLGFTRTAEIWNSRACMIGLIGVFVVELIINKGILQVIGVDIGKDGEQLILVNNCNESLWPGVLGGAGHSTPKDGGFLLDSGEEVVLDLPDKWSGRIWGRQGCSFDSNGKGSCDTGDCSGLLRCRGFGGTPPATMVEMTLGTSTSPLHFYDVSLVDGFNLHQWHQLGVELDAGLHHVKWI</sequence>
<protein>
    <submittedName>
        <fullName evidence="2">Uncharacterized protein</fullName>
    </submittedName>
</protein>